<dbReference type="KEGG" id="ssai:N0B31_03755"/>
<dbReference type="Pfam" id="PF03551">
    <property type="entry name" value="PadR"/>
    <property type="match status" value="1"/>
</dbReference>
<accession>A0A9E7R6P8</accession>
<keyword evidence="3" id="KW-1185">Reference proteome</keyword>
<organism evidence="2 3">
    <name type="scientific">Salinirubellus salinus</name>
    <dbReference type="NCBI Taxonomy" id="1364945"/>
    <lineage>
        <taxon>Archaea</taxon>
        <taxon>Methanobacteriati</taxon>
        <taxon>Methanobacteriota</taxon>
        <taxon>Stenosarchaea group</taxon>
        <taxon>Halobacteria</taxon>
        <taxon>Halobacteriales</taxon>
        <taxon>Natronomonadaceae</taxon>
        <taxon>Salinirubellus</taxon>
    </lineage>
</organism>
<evidence type="ECO:0000313" key="3">
    <source>
        <dbReference type="Proteomes" id="UP001057580"/>
    </source>
</evidence>
<dbReference type="GeneID" id="74941507"/>
<evidence type="ECO:0000313" key="2">
    <source>
        <dbReference type="EMBL" id="UWM56931.1"/>
    </source>
</evidence>
<gene>
    <name evidence="2" type="ORF">N0B31_03755</name>
</gene>
<protein>
    <submittedName>
        <fullName evidence="2">PadR family transcriptional regulator</fullName>
    </submittedName>
</protein>
<dbReference type="AlphaFoldDB" id="A0A9E7R6P8"/>
<dbReference type="EMBL" id="CP104003">
    <property type="protein sequence ID" value="UWM56931.1"/>
    <property type="molecule type" value="Genomic_DNA"/>
</dbReference>
<dbReference type="InterPro" id="IPR005149">
    <property type="entry name" value="Tscrpt_reg_PadR_N"/>
</dbReference>
<dbReference type="InterPro" id="IPR036388">
    <property type="entry name" value="WH-like_DNA-bd_sf"/>
</dbReference>
<evidence type="ECO:0000259" key="1">
    <source>
        <dbReference type="Pfam" id="PF03551"/>
    </source>
</evidence>
<name>A0A9E7R6P8_9EURY</name>
<dbReference type="Proteomes" id="UP001057580">
    <property type="component" value="Chromosome"/>
</dbReference>
<sequence length="103" mass="11760">MFSLTGFQRDLLYVVSGMDHASGRAIMEELEADTGQEITRGRLYPNLDALVTEGLIRKGQVDRRTNYYSLSEAGWEALRDRRAWENRRLPEGQESLEGDTPPE</sequence>
<dbReference type="SUPFAM" id="SSF46785">
    <property type="entry name" value="Winged helix' DNA-binding domain"/>
    <property type="match status" value="1"/>
</dbReference>
<dbReference type="RefSeq" id="WP_260644044.1">
    <property type="nucleotide sequence ID" value="NZ_CP104003.1"/>
</dbReference>
<dbReference type="InterPro" id="IPR036390">
    <property type="entry name" value="WH_DNA-bd_sf"/>
</dbReference>
<reference evidence="2" key="1">
    <citation type="submission" date="2022-09" db="EMBL/GenBank/DDBJ databases">
        <title>Diverse halophilic archaea isolated from saline environments.</title>
        <authorList>
            <person name="Cui H.-L."/>
        </authorList>
    </citation>
    <scope>NUCLEOTIDE SEQUENCE</scope>
    <source>
        <strain evidence="2">ZS-35-S2</strain>
    </source>
</reference>
<feature type="domain" description="Transcription regulator PadR N-terminal" evidence="1">
    <location>
        <begin position="12"/>
        <end position="79"/>
    </location>
</feature>
<proteinExistence type="predicted"/>
<dbReference type="Gene3D" id="1.10.10.10">
    <property type="entry name" value="Winged helix-like DNA-binding domain superfamily/Winged helix DNA-binding domain"/>
    <property type="match status" value="1"/>
</dbReference>